<dbReference type="PRINTS" id="PR00604">
    <property type="entry name" value="CYTCHRMECIAB"/>
</dbReference>
<comment type="caution">
    <text evidence="8">The sequence shown here is derived from an EMBL/GenBank/DDBJ whole genome shotgun (WGS) entry which is preliminary data.</text>
</comment>
<dbReference type="Gene3D" id="1.10.760.10">
    <property type="entry name" value="Cytochrome c-like domain"/>
    <property type="match status" value="1"/>
</dbReference>
<dbReference type="OrthoDB" id="9805828at2"/>
<reference evidence="8 9" key="1">
    <citation type="submission" date="2019-03" db="EMBL/GenBank/DDBJ databases">
        <title>Draft genome of Massilia hortus sp. nov., a novel bacterial species of the Oxalobacteraceae family.</title>
        <authorList>
            <person name="Peta V."/>
            <person name="Raths R."/>
            <person name="Bucking H."/>
        </authorList>
    </citation>
    <scope>NUCLEOTIDE SEQUENCE [LARGE SCALE GENOMIC DNA]</scope>
    <source>
        <strain evidence="8 9">ONC3</strain>
    </source>
</reference>
<accession>A0A4Y9SMR3</accession>
<sequence length="115" mass="12316">MFTLAVPLFAAAAGDPQAGKAVFDSRCASCHSVGPSAHGAFGPQLNGIIGRKAGATTDYAYSPAMKNSKIVWTETTLRQFIASPSDVVPGTKMRFWGMSDKEKVDNLLAYLRTFK</sequence>
<evidence type="ECO:0000259" key="7">
    <source>
        <dbReference type="PROSITE" id="PS51007"/>
    </source>
</evidence>
<organism evidence="8 9">
    <name type="scientific">Massilia horti</name>
    <dbReference type="NCBI Taxonomy" id="2562153"/>
    <lineage>
        <taxon>Bacteria</taxon>
        <taxon>Pseudomonadati</taxon>
        <taxon>Pseudomonadota</taxon>
        <taxon>Betaproteobacteria</taxon>
        <taxon>Burkholderiales</taxon>
        <taxon>Oxalobacteraceae</taxon>
        <taxon>Telluria group</taxon>
        <taxon>Massilia</taxon>
    </lineage>
</organism>
<keyword evidence="3 6" id="KW-0479">Metal-binding</keyword>
<dbReference type="PROSITE" id="PS51007">
    <property type="entry name" value="CYTC"/>
    <property type="match status" value="1"/>
</dbReference>
<dbReference type="InterPro" id="IPR036909">
    <property type="entry name" value="Cyt_c-like_dom_sf"/>
</dbReference>
<keyword evidence="2 6" id="KW-0349">Heme</keyword>
<feature type="domain" description="Cytochrome c" evidence="7">
    <location>
        <begin position="14"/>
        <end position="115"/>
    </location>
</feature>
<evidence type="ECO:0000256" key="4">
    <source>
        <dbReference type="ARBA" id="ARBA00022982"/>
    </source>
</evidence>
<dbReference type="EMBL" id="SPUM01000146">
    <property type="protein sequence ID" value="TFW27731.1"/>
    <property type="molecule type" value="Genomic_DNA"/>
</dbReference>
<dbReference type="InterPro" id="IPR009056">
    <property type="entry name" value="Cyt_c-like_dom"/>
</dbReference>
<dbReference type="AlphaFoldDB" id="A0A4Y9SMR3"/>
<dbReference type="Pfam" id="PF00034">
    <property type="entry name" value="Cytochrom_C"/>
    <property type="match status" value="1"/>
</dbReference>
<dbReference type="GO" id="GO:0046872">
    <property type="term" value="F:metal ion binding"/>
    <property type="evidence" value="ECO:0007669"/>
    <property type="project" value="UniProtKB-KW"/>
</dbReference>
<protein>
    <submittedName>
        <fullName evidence="8">C-type cytochrome</fullName>
    </submittedName>
</protein>
<dbReference type="PANTHER" id="PTHR11961">
    <property type="entry name" value="CYTOCHROME C"/>
    <property type="match status" value="1"/>
</dbReference>
<proteinExistence type="predicted"/>
<gene>
    <name evidence="8" type="ORF">E4O92_22995</name>
</gene>
<evidence type="ECO:0000313" key="8">
    <source>
        <dbReference type="EMBL" id="TFW27731.1"/>
    </source>
</evidence>
<dbReference type="Proteomes" id="UP000297258">
    <property type="component" value="Unassembled WGS sequence"/>
</dbReference>
<keyword evidence="4" id="KW-0249">Electron transport</keyword>
<evidence type="ECO:0000256" key="2">
    <source>
        <dbReference type="ARBA" id="ARBA00022617"/>
    </source>
</evidence>
<evidence type="ECO:0000256" key="6">
    <source>
        <dbReference type="PROSITE-ProRule" id="PRU00433"/>
    </source>
</evidence>
<name>A0A4Y9SMR3_9BURK</name>
<evidence type="ECO:0000256" key="1">
    <source>
        <dbReference type="ARBA" id="ARBA00022448"/>
    </source>
</evidence>
<evidence type="ECO:0000313" key="9">
    <source>
        <dbReference type="Proteomes" id="UP000297258"/>
    </source>
</evidence>
<keyword evidence="5 6" id="KW-0408">Iron</keyword>
<evidence type="ECO:0000256" key="3">
    <source>
        <dbReference type="ARBA" id="ARBA00022723"/>
    </source>
</evidence>
<dbReference type="InterPro" id="IPR002327">
    <property type="entry name" value="Cyt_c_1A/1B"/>
</dbReference>
<dbReference type="SUPFAM" id="SSF46626">
    <property type="entry name" value="Cytochrome c"/>
    <property type="match status" value="1"/>
</dbReference>
<dbReference type="RefSeq" id="WP_135191970.1">
    <property type="nucleotide sequence ID" value="NZ_SPUM01000146.1"/>
</dbReference>
<keyword evidence="9" id="KW-1185">Reference proteome</keyword>
<evidence type="ECO:0000256" key="5">
    <source>
        <dbReference type="ARBA" id="ARBA00023004"/>
    </source>
</evidence>
<dbReference type="GO" id="GO:0009055">
    <property type="term" value="F:electron transfer activity"/>
    <property type="evidence" value="ECO:0007669"/>
    <property type="project" value="InterPro"/>
</dbReference>
<dbReference type="GO" id="GO:0020037">
    <property type="term" value="F:heme binding"/>
    <property type="evidence" value="ECO:0007669"/>
    <property type="project" value="InterPro"/>
</dbReference>
<keyword evidence="1" id="KW-0813">Transport</keyword>